<keyword evidence="4" id="KW-0479">Metal-binding</keyword>
<keyword evidence="7" id="KW-0106">Calcium</keyword>
<dbReference type="GO" id="GO:0004518">
    <property type="term" value="F:nuclease activity"/>
    <property type="evidence" value="ECO:0007669"/>
    <property type="project" value="UniProtKB-KW"/>
</dbReference>
<reference evidence="10" key="1">
    <citation type="journal article" date="2020" name="Nat. Commun.">
        <title>Genome sequence of the cluster root forming white lupin.</title>
        <authorList>
            <person name="Hufnagel B."/>
            <person name="Marques A."/>
            <person name="Soriano A."/>
            <person name="Marques L."/>
            <person name="Divol F."/>
            <person name="Doumas P."/>
            <person name="Sallet E."/>
            <person name="Mancinotti D."/>
            <person name="Carrere S."/>
            <person name="Marande W."/>
            <person name="Arribat S."/>
            <person name="Keller J."/>
            <person name="Huneau C."/>
            <person name="Blein T."/>
            <person name="Aime D."/>
            <person name="Laguerre M."/>
            <person name="Taylor J."/>
            <person name="Schubert V."/>
            <person name="Nelson M."/>
            <person name="Geu-Flores F."/>
            <person name="Crespi M."/>
            <person name="Gallardo-Guerrero K."/>
            <person name="Delaux P.-M."/>
            <person name="Salse J."/>
            <person name="Berges H."/>
            <person name="Guyot R."/>
            <person name="Gouzy J."/>
            <person name="Peret B."/>
        </authorList>
    </citation>
    <scope>NUCLEOTIDE SEQUENCE [LARGE SCALE GENOMIC DNA]</scope>
    <source>
        <strain evidence="10">cv. Amiga</strain>
    </source>
</reference>
<dbReference type="EMBL" id="WOCE01000017">
    <property type="protein sequence ID" value="KAE9596097.1"/>
    <property type="molecule type" value="Genomic_DNA"/>
</dbReference>
<evidence type="ECO:0000313" key="10">
    <source>
        <dbReference type="Proteomes" id="UP000447434"/>
    </source>
</evidence>
<dbReference type="Gene3D" id="3.30.530.20">
    <property type="match status" value="1"/>
</dbReference>
<dbReference type="Proteomes" id="UP000447434">
    <property type="component" value="Chromosome 17"/>
</dbReference>
<evidence type="ECO:0000256" key="7">
    <source>
        <dbReference type="ARBA" id="ARBA00022837"/>
    </source>
</evidence>
<dbReference type="GO" id="GO:0009738">
    <property type="term" value="P:abscisic acid-activated signaling pathway"/>
    <property type="evidence" value="ECO:0007669"/>
    <property type="project" value="InterPro"/>
</dbReference>
<sequence>MIKEFNTEAEFNVGLEILWQALSKDLTVITEKVIPNIVKDVKVIEGDGGIGTILLFTFDSDVSQVSYQREKITELDEVIHEIGLQVIEGGYLSQGFSYYKTNFQLSAIGVLHTLVNVKIFYEHEHNTEEESIHPLKTSESTLFFLRCLEKYLSNDAST</sequence>
<gene>
    <name evidence="9" type="ORF">Lalb_Chr17g0345681</name>
</gene>
<keyword evidence="10" id="KW-1185">Reference proteome</keyword>
<evidence type="ECO:0000256" key="5">
    <source>
        <dbReference type="ARBA" id="ARBA00022801"/>
    </source>
</evidence>
<dbReference type="GO" id="GO:0038023">
    <property type="term" value="F:signaling receptor activity"/>
    <property type="evidence" value="ECO:0007669"/>
    <property type="project" value="InterPro"/>
</dbReference>
<keyword evidence="3" id="KW-0540">Nuclease</keyword>
<dbReference type="PANTHER" id="PTHR31213">
    <property type="entry name" value="OS08G0374000 PROTEIN-RELATED"/>
    <property type="match status" value="1"/>
</dbReference>
<evidence type="ECO:0000256" key="3">
    <source>
        <dbReference type="ARBA" id="ARBA00022722"/>
    </source>
</evidence>
<dbReference type="GO" id="GO:0046872">
    <property type="term" value="F:metal ion binding"/>
    <property type="evidence" value="ECO:0007669"/>
    <property type="project" value="UniProtKB-KW"/>
</dbReference>
<dbReference type="PRINTS" id="PR00634">
    <property type="entry name" value="BETALLERGEN"/>
</dbReference>
<dbReference type="InterPro" id="IPR024949">
    <property type="entry name" value="Bet_v_I_allergen"/>
</dbReference>
<comment type="similarity">
    <text evidence="2">Belongs to the BetVI family.</text>
</comment>
<evidence type="ECO:0000256" key="6">
    <source>
        <dbReference type="ARBA" id="ARBA00022821"/>
    </source>
</evidence>
<name>A0A6A5LY84_LUPAL</name>
<organism evidence="9 10">
    <name type="scientific">Lupinus albus</name>
    <name type="common">White lupine</name>
    <name type="synonym">Lupinus termis</name>
    <dbReference type="NCBI Taxonomy" id="3870"/>
    <lineage>
        <taxon>Eukaryota</taxon>
        <taxon>Viridiplantae</taxon>
        <taxon>Streptophyta</taxon>
        <taxon>Embryophyta</taxon>
        <taxon>Tracheophyta</taxon>
        <taxon>Spermatophyta</taxon>
        <taxon>Magnoliopsida</taxon>
        <taxon>eudicotyledons</taxon>
        <taxon>Gunneridae</taxon>
        <taxon>Pentapetalae</taxon>
        <taxon>rosids</taxon>
        <taxon>fabids</taxon>
        <taxon>Fabales</taxon>
        <taxon>Fabaceae</taxon>
        <taxon>Papilionoideae</taxon>
        <taxon>50 kb inversion clade</taxon>
        <taxon>genistoids sensu lato</taxon>
        <taxon>core genistoids</taxon>
        <taxon>Genisteae</taxon>
        <taxon>Lupinus</taxon>
    </lineage>
</organism>
<dbReference type="OrthoDB" id="1845342at2759"/>
<evidence type="ECO:0000256" key="2">
    <source>
        <dbReference type="ARBA" id="ARBA00009744"/>
    </source>
</evidence>
<dbReference type="FunFam" id="3.30.530.20:FF:000007">
    <property type="entry name" value="Major pollen allergen Bet v 1-A"/>
    <property type="match status" value="1"/>
</dbReference>
<dbReference type="AlphaFoldDB" id="A0A6A5LY84"/>
<protein>
    <submittedName>
        <fullName evidence="9">Putative START-like domain, Bet v I type allergen</fullName>
    </submittedName>
</protein>
<dbReference type="PANTHER" id="PTHR31213:SF64">
    <property type="entry name" value="PHYTOHORMONE-BINDING PROTEIN"/>
    <property type="match status" value="1"/>
</dbReference>
<dbReference type="InterPro" id="IPR023393">
    <property type="entry name" value="START-like_dom_sf"/>
</dbReference>
<dbReference type="GO" id="GO:0005829">
    <property type="term" value="C:cytosol"/>
    <property type="evidence" value="ECO:0007669"/>
    <property type="project" value="UniProtKB-SubCell"/>
</dbReference>
<dbReference type="Pfam" id="PF00407">
    <property type="entry name" value="Bet_v_1"/>
    <property type="match status" value="1"/>
</dbReference>
<evidence type="ECO:0000256" key="4">
    <source>
        <dbReference type="ARBA" id="ARBA00022723"/>
    </source>
</evidence>
<dbReference type="InterPro" id="IPR050279">
    <property type="entry name" value="Plant_def-hormone_signal"/>
</dbReference>
<dbReference type="GO" id="GO:0010427">
    <property type="term" value="F:abscisic acid binding"/>
    <property type="evidence" value="ECO:0007669"/>
    <property type="project" value="InterPro"/>
</dbReference>
<keyword evidence="6" id="KW-0611">Plant defense</keyword>
<keyword evidence="8" id="KW-0568">Pathogenesis-related protein</keyword>
<dbReference type="InterPro" id="IPR000916">
    <property type="entry name" value="Bet_v_I/MLP"/>
</dbReference>
<evidence type="ECO:0000313" key="9">
    <source>
        <dbReference type="EMBL" id="KAE9596097.1"/>
    </source>
</evidence>
<proteinExistence type="inferred from homology"/>
<dbReference type="SUPFAM" id="SSF55961">
    <property type="entry name" value="Bet v1-like"/>
    <property type="match status" value="1"/>
</dbReference>
<accession>A0A6A5LY84</accession>
<dbReference type="GO" id="GO:0006952">
    <property type="term" value="P:defense response"/>
    <property type="evidence" value="ECO:0007669"/>
    <property type="project" value="UniProtKB-KW"/>
</dbReference>
<dbReference type="GO" id="GO:0016787">
    <property type="term" value="F:hydrolase activity"/>
    <property type="evidence" value="ECO:0007669"/>
    <property type="project" value="UniProtKB-KW"/>
</dbReference>
<keyword evidence="5" id="KW-0378">Hydrolase</keyword>
<evidence type="ECO:0000256" key="1">
    <source>
        <dbReference type="ARBA" id="ARBA00004514"/>
    </source>
</evidence>
<dbReference type="CDD" id="cd07816">
    <property type="entry name" value="Bet_v1-like"/>
    <property type="match status" value="1"/>
</dbReference>
<dbReference type="GO" id="GO:0004864">
    <property type="term" value="F:protein phosphatase inhibitor activity"/>
    <property type="evidence" value="ECO:0007669"/>
    <property type="project" value="InterPro"/>
</dbReference>
<comment type="caution">
    <text evidence="9">The sequence shown here is derived from an EMBL/GenBank/DDBJ whole genome shotgun (WGS) entry which is preliminary data.</text>
</comment>
<evidence type="ECO:0000256" key="8">
    <source>
        <dbReference type="ARBA" id="ARBA00023265"/>
    </source>
</evidence>
<dbReference type="GO" id="GO:0005634">
    <property type="term" value="C:nucleus"/>
    <property type="evidence" value="ECO:0007669"/>
    <property type="project" value="TreeGrafter"/>
</dbReference>
<comment type="subcellular location">
    <subcellularLocation>
        <location evidence="1">Cytoplasm</location>
        <location evidence="1">Cytosol</location>
    </subcellularLocation>
</comment>